<accession>A0AA38JCK5</accession>
<dbReference type="Gene3D" id="3.30.870.10">
    <property type="entry name" value="Endonuclease Chain A"/>
    <property type="match status" value="2"/>
</dbReference>
<dbReference type="GO" id="GO:0032049">
    <property type="term" value="P:cardiolipin biosynthetic process"/>
    <property type="evidence" value="ECO:0007669"/>
    <property type="project" value="UniProtKB-ARBA"/>
</dbReference>
<name>A0AA38JCK5_9AGAR</name>
<dbReference type="AlphaFoldDB" id="A0AA38JCK5"/>
<reference evidence="3" key="2">
    <citation type="journal article" date="2023" name="Proc. Natl. Acad. Sci. U.S.A.">
        <title>A global phylogenomic analysis of the shiitake genus Lentinula.</title>
        <authorList>
            <person name="Sierra-Patev S."/>
            <person name="Min B."/>
            <person name="Naranjo-Ortiz M."/>
            <person name="Looney B."/>
            <person name="Konkel Z."/>
            <person name="Slot J.C."/>
            <person name="Sakamoto Y."/>
            <person name="Steenwyk J.L."/>
            <person name="Rokas A."/>
            <person name="Carro J."/>
            <person name="Camarero S."/>
            <person name="Ferreira P."/>
            <person name="Molpeceres G."/>
            <person name="Ruiz-Duenas F.J."/>
            <person name="Serrano A."/>
            <person name="Henrissat B."/>
            <person name="Drula E."/>
            <person name="Hughes K.W."/>
            <person name="Mata J.L."/>
            <person name="Ishikawa N.K."/>
            <person name="Vargas-Isla R."/>
            <person name="Ushijima S."/>
            <person name="Smith C.A."/>
            <person name="Donoghue J."/>
            <person name="Ahrendt S."/>
            <person name="Andreopoulos W."/>
            <person name="He G."/>
            <person name="LaButti K."/>
            <person name="Lipzen A."/>
            <person name="Ng V."/>
            <person name="Riley R."/>
            <person name="Sandor L."/>
            <person name="Barry K."/>
            <person name="Martinez A.T."/>
            <person name="Xiao Y."/>
            <person name="Gibbons J.G."/>
            <person name="Terashima K."/>
            <person name="Grigoriev I.V."/>
            <person name="Hibbett D."/>
        </authorList>
    </citation>
    <scope>NUCLEOTIDE SEQUENCE</scope>
    <source>
        <strain evidence="3">ET3784</strain>
    </source>
</reference>
<comment type="caution">
    <text evidence="3">The sequence shown here is derived from an EMBL/GenBank/DDBJ whole genome shotgun (WGS) entry which is preliminary data.</text>
</comment>
<dbReference type="EMBL" id="JANVFO010000024">
    <property type="protein sequence ID" value="KAJ3732489.1"/>
    <property type="molecule type" value="Genomic_DNA"/>
</dbReference>
<organism evidence="3 4">
    <name type="scientific">Lentinula guzmanii</name>
    <dbReference type="NCBI Taxonomy" id="2804957"/>
    <lineage>
        <taxon>Eukaryota</taxon>
        <taxon>Fungi</taxon>
        <taxon>Dikarya</taxon>
        <taxon>Basidiomycota</taxon>
        <taxon>Agaricomycotina</taxon>
        <taxon>Agaricomycetes</taxon>
        <taxon>Agaricomycetidae</taxon>
        <taxon>Agaricales</taxon>
        <taxon>Marasmiineae</taxon>
        <taxon>Omphalotaceae</taxon>
        <taxon>Lentinula</taxon>
    </lineage>
</organism>
<keyword evidence="4" id="KW-1185">Reference proteome</keyword>
<dbReference type="PANTHER" id="PTHR21248">
    <property type="entry name" value="CARDIOLIPIN SYNTHASE"/>
    <property type="match status" value="1"/>
</dbReference>
<dbReference type="InterPro" id="IPR001736">
    <property type="entry name" value="PLipase_D/transphosphatidylase"/>
</dbReference>
<dbReference type="PROSITE" id="PS50035">
    <property type="entry name" value="PLD"/>
    <property type="match status" value="1"/>
</dbReference>
<evidence type="ECO:0000256" key="1">
    <source>
        <dbReference type="SAM" id="MobiDB-lite"/>
    </source>
</evidence>
<evidence type="ECO:0000259" key="2">
    <source>
        <dbReference type="PROSITE" id="PS50035"/>
    </source>
</evidence>
<gene>
    <name evidence="3" type="ORF">DFJ43DRAFT_311947</name>
</gene>
<reference evidence="3" key="1">
    <citation type="submission" date="2022-08" db="EMBL/GenBank/DDBJ databases">
        <authorList>
            <consortium name="DOE Joint Genome Institute"/>
            <person name="Min B."/>
            <person name="Sierra-Patev S."/>
            <person name="Naranjo-Ortiz M."/>
            <person name="Looney B."/>
            <person name="Konkel Z."/>
            <person name="Slot J.C."/>
            <person name="Sakamoto Y."/>
            <person name="Steenwyk J.L."/>
            <person name="Rokas A."/>
            <person name="Carro J."/>
            <person name="Camarero S."/>
            <person name="Ferreira P."/>
            <person name="Molpeceres G."/>
            <person name="Ruiz-duenas F.J."/>
            <person name="Serrano A."/>
            <person name="Henrissat B."/>
            <person name="Drula E."/>
            <person name="Hughes K.W."/>
            <person name="Mata J.L."/>
            <person name="Ishikawa N.K."/>
            <person name="Vargas-Isla R."/>
            <person name="Ushijima S."/>
            <person name="Smith C.A."/>
            <person name="Ahrendt S."/>
            <person name="Andreopoulos W."/>
            <person name="He G."/>
            <person name="LaButti K."/>
            <person name="Lipzen A."/>
            <person name="Ng V."/>
            <person name="Riley R."/>
            <person name="Sandor L."/>
            <person name="Barry K."/>
            <person name="Martinez A.T."/>
            <person name="Xiao Y."/>
            <person name="Gibbons J.G."/>
            <person name="Terashima K."/>
            <person name="Hibbett D.S."/>
            <person name="Grigoriev I.V."/>
        </authorList>
    </citation>
    <scope>NUCLEOTIDE SEQUENCE</scope>
    <source>
        <strain evidence="3">ET3784</strain>
    </source>
</reference>
<dbReference type="PANTHER" id="PTHR21248:SF22">
    <property type="entry name" value="PHOSPHOLIPASE D"/>
    <property type="match status" value="1"/>
</dbReference>
<proteinExistence type="predicted"/>
<dbReference type="SUPFAM" id="SSF56024">
    <property type="entry name" value="Phospholipase D/nuclease"/>
    <property type="match status" value="2"/>
</dbReference>
<feature type="domain" description="PLD phosphodiesterase" evidence="2">
    <location>
        <begin position="240"/>
        <end position="267"/>
    </location>
</feature>
<dbReference type="GO" id="GO:0030572">
    <property type="term" value="F:phosphatidyltransferase activity"/>
    <property type="evidence" value="ECO:0007669"/>
    <property type="project" value="UniProtKB-ARBA"/>
</dbReference>
<dbReference type="CDD" id="cd00138">
    <property type="entry name" value="PLDc_SF"/>
    <property type="match status" value="1"/>
</dbReference>
<dbReference type="Proteomes" id="UP001176059">
    <property type="component" value="Unassembled WGS sequence"/>
</dbReference>
<protein>
    <submittedName>
        <fullName evidence="3">IQ calmodulin-binding motif protein</fullName>
    </submittedName>
</protein>
<evidence type="ECO:0000313" key="4">
    <source>
        <dbReference type="Proteomes" id="UP001176059"/>
    </source>
</evidence>
<sequence length="750" mass="82560">MWRSLLEALLISILTALFFQQQRRQRRRASTTMTHPTIYDLVQSTTTISSEYARDPSEEPGKITKRLYSHVRDTDESPPSNLGSFGSVPPSPLFLSIYHSILVNLAASGDVMAGMVSPPLIASSGVVPLTIVAPLPDIVKHMSNCIVRAKKEVFLATNFWINSDTSRIVTDALRELSKRAGERGDKVVVKVLYDRGNVKQAFEHHQHVPLSTYTNDKVNLPPPEEIPNIHMEVVNYHVPLLGTFHSKFMVVDRELALLMSNNIQDNDNLEMCVRLEGPIVDSLYDVCLASWSTTLNPPLPCRDSPAMSKPLPSYTDPSFLALFTKDSTKEPVDLSSVAQAGHDSLDLSEHLPGNPHYDTTIAGEIRRIQASYAPKPGETHLQAVSRHFNITKMQKADGGVQPTAPEPSSDSLVSSEEMTPYIPLPPSAFPGGEIGSPTPIPMLVASRAPLGTPTFSIPQAVKYPQNVAFLEAIRGAQKSIFIQTPNLNAEPLLPELVKAVRRGVQVEIWVCLGYNDAGELLPYQNGTNEMIANRLFNDPGLFTTTHQAHPSVPVVPNTKESMLTPNEAGDASQVAEPHRLNESDDLNANANVNANAQDVEAGSSELHPKEAQPLSEEEKSRLKIYNYVAKDQDKPIHNKFKKRSCHIKVLIVDSHLAIQGNGNQDTQTYFHSQEINVMLDSEEVCKRWMEGLRRNQNTEKYGLVSPLDGCWHDPKTGEMAEGAIGVDPGRFSWAKGVIGAVQRVRGAGGF</sequence>
<evidence type="ECO:0000313" key="3">
    <source>
        <dbReference type="EMBL" id="KAJ3732489.1"/>
    </source>
</evidence>
<feature type="region of interest" description="Disordered" evidence="1">
    <location>
        <begin position="547"/>
        <end position="578"/>
    </location>
</feature>